<dbReference type="GO" id="GO:0003700">
    <property type="term" value="F:DNA-binding transcription factor activity"/>
    <property type="evidence" value="ECO:0007669"/>
    <property type="project" value="InterPro"/>
</dbReference>
<dbReference type="Pfam" id="PF00126">
    <property type="entry name" value="HTH_1"/>
    <property type="match status" value="1"/>
</dbReference>
<dbReference type="PANTHER" id="PTHR30537">
    <property type="entry name" value="HTH-TYPE TRANSCRIPTIONAL REGULATOR"/>
    <property type="match status" value="1"/>
</dbReference>
<dbReference type="SUPFAM" id="SSF53850">
    <property type="entry name" value="Periplasmic binding protein-like II"/>
    <property type="match status" value="1"/>
</dbReference>
<keyword evidence="2" id="KW-0805">Transcription regulation</keyword>
<dbReference type="InterPro" id="IPR036390">
    <property type="entry name" value="WH_DNA-bd_sf"/>
</dbReference>
<dbReference type="OrthoDB" id="9786526at2"/>
<reference evidence="6 7" key="1">
    <citation type="journal article" date="2011" name="Front. Microbiol.">
        <title>Genomic signatures of strain selection and enhancement in Bacillus atrophaeus var. globigii, a historical biowarfare simulant.</title>
        <authorList>
            <person name="Gibbons H.S."/>
            <person name="Broomall S.M."/>
            <person name="McNew L.A."/>
            <person name="Daligault H."/>
            <person name="Chapman C."/>
            <person name="Bruce D."/>
            <person name="Karavis M."/>
            <person name="Krepps M."/>
            <person name="McGregor P.A."/>
            <person name="Hong C."/>
            <person name="Park K.H."/>
            <person name="Akmal A."/>
            <person name="Feldman A."/>
            <person name="Lin J.S."/>
            <person name="Chang W.E."/>
            <person name="Higgs B.W."/>
            <person name="Demirev P."/>
            <person name="Lindquist J."/>
            <person name="Liem A."/>
            <person name="Fochler E."/>
            <person name="Read T.D."/>
            <person name="Tapia R."/>
            <person name="Johnson S."/>
            <person name="Bishop-Lilly K.A."/>
            <person name="Detter C."/>
            <person name="Han C."/>
            <person name="Sozhamannan S."/>
            <person name="Rosenzweig C.N."/>
            <person name="Skowronski E.W."/>
        </authorList>
    </citation>
    <scope>NUCLEOTIDE SEQUENCE [LARGE SCALE GENOMIC DNA]</scope>
    <source>
        <strain evidence="6 7">CC-PW-9</strain>
    </source>
</reference>
<evidence type="ECO:0000256" key="1">
    <source>
        <dbReference type="ARBA" id="ARBA00009437"/>
    </source>
</evidence>
<name>A0A432ZLT8_9GAMM</name>
<comment type="caution">
    <text evidence="6">The sequence shown here is derived from an EMBL/GenBank/DDBJ whole genome shotgun (WGS) entry which is preliminary data.</text>
</comment>
<evidence type="ECO:0000256" key="2">
    <source>
        <dbReference type="ARBA" id="ARBA00023015"/>
    </source>
</evidence>
<dbReference type="SUPFAM" id="SSF46785">
    <property type="entry name" value="Winged helix' DNA-binding domain"/>
    <property type="match status" value="1"/>
</dbReference>
<accession>A0A432ZLT8</accession>
<evidence type="ECO:0000256" key="3">
    <source>
        <dbReference type="ARBA" id="ARBA00023125"/>
    </source>
</evidence>
<dbReference type="Gene3D" id="3.40.190.290">
    <property type="match status" value="1"/>
</dbReference>
<protein>
    <submittedName>
        <fullName evidence="6">LysR family transcriptional regulator</fullName>
    </submittedName>
</protein>
<dbReference type="Proteomes" id="UP000287996">
    <property type="component" value="Unassembled WGS sequence"/>
</dbReference>
<dbReference type="FunFam" id="1.10.10.10:FF:000001">
    <property type="entry name" value="LysR family transcriptional regulator"/>
    <property type="match status" value="1"/>
</dbReference>
<organism evidence="6 7">
    <name type="scientific">Idiomarina tyrosinivorans</name>
    <dbReference type="NCBI Taxonomy" id="1445662"/>
    <lineage>
        <taxon>Bacteria</taxon>
        <taxon>Pseudomonadati</taxon>
        <taxon>Pseudomonadota</taxon>
        <taxon>Gammaproteobacteria</taxon>
        <taxon>Alteromonadales</taxon>
        <taxon>Idiomarinaceae</taxon>
        <taxon>Idiomarina</taxon>
    </lineage>
</organism>
<dbReference type="Pfam" id="PF03466">
    <property type="entry name" value="LysR_substrate"/>
    <property type="match status" value="1"/>
</dbReference>
<keyword evidence="4" id="KW-0804">Transcription</keyword>
<dbReference type="InterPro" id="IPR036388">
    <property type="entry name" value="WH-like_DNA-bd_sf"/>
</dbReference>
<dbReference type="Gene3D" id="1.10.10.10">
    <property type="entry name" value="Winged helix-like DNA-binding domain superfamily/Winged helix DNA-binding domain"/>
    <property type="match status" value="1"/>
</dbReference>
<dbReference type="InterPro" id="IPR000847">
    <property type="entry name" value="LysR_HTH_N"/>
</dbReference>
<evidence type="ECO:0000256" key="4">
    <source>
        <dbReference type="ARBA" id="ARBA00023163"/>
    </source>
</evidence>
<feature type="domain" description="HTH lysR-type" evidence="5">
    <location>
        <begin position="10"/>
        <end position="59"/>
    </location>
</feature>
<proteinExistence type="inferred from homology"/>
<dbReference type="GO" id="GO:0043565">
    <property type="term" value="F:sequence-specific DNA binding"/>
    <property type="evidence" value="ECO:0007669"/>
    <property type="project" value="TreeGrafter"/>
</dbReference>
<keyword evidence="3" id="KW-0238">DNA-binding</keyword>
<sequence length="294" mass="33338">MKAWIGIDEFVQVAETGSLTAAAKQLGISVAQVSRNIATLEQRLGIQLLYRTTRRTRLTDEGQLYLPHCQHLLQGREEADLAVMARREQPQGLLRITAPVFYGEQVLSPFLSIFLRRYPDCQVDVKLSNDTLNLLEQHVDVAIRLGQLGNPRLHARKLGSRHHYLVGAPSYFAQYGRPSSIEDLQQHACLTGSINHWRFQANGEIIRWQPQQRLQARLQANSGVVLVNAAKQGVGLALLPDYYVVEAIKQGELDEVLADYRQPDDGIWALYPESRQRLPKVRVFIDELHEYLNG</sequence>
<evidence type="ECO:0000259" key="5">
    <source>
        <dbReference type="PROSITE" id="PS50931"/>
    </source>
</evidence>
<evidence type="ECO:0000313" key="7">
    <source>
        <dbReference type="Proteomes" id="UP000287996"/>
    </source>
</evidence>
<dbReference type="GO" id="GO:0006351">
    <property type="term" value="P:DNA-templated transcription"/>
    <property type="evidence" value="ECO:0007669"/>
    <property type="project" value="TreeGrafter"/>
</dbReference>
<dbReference type="InterPro" id="IPR005119">
    <property type="entry name" value="LysR_subst-bd"/>
</dbReference>
<dbReference type="PANTHER" id="PTHR30537:SF10">
    <property type="entry name" value="TRANSCRIPTIONAL REGULATOR-RELATED"/>
    <property type="match status" value="1"/>
</dbReference>
<gene>
    <name evidence="6" type="ORF">CWI84_09710</name>
</gene>
<evidence type="ECO:0000313" key="6">
    <source>
        <dbReference type="EMBL" id="RUO78830.1"/>
    </source>
</evidence>
<dbReference type="RefSeq" id="WP_126842401.1">
    <property type="nucleotide sequence ID" value="NZ_PIQH01000009.1"/>
</dbReference>
<dbReference type="InterPro" id="IPR058163">
    <property type="entry name" value="LysR-type_TF_proteobact-type"/>
</dbReference>
<keyword evidence="7" id="KW-1185">Reference proteome</keyword>
<dbReference type="PROSITE" id="PS50931">
    <property type="entry name" value="HTH_LYSR"/>
    <property type="match status" value="1"/>
</dbReference>
<dbReference type="AlphaFoldDB" id="A0A432ZLT8"/>
<comment type="similarity">
    <text evidence="1">Belongs to the LysR transcriptional regulatory family.</text>
</comment>
<dbReference type="EMBL" id="PIQH01000009">
    <property type="protein sequence ID" value="RUO78830.1"/>
    <property type="molecule type" value="Genomic_DNA"/>
</dbReference>